<dbReference type="GO" id="GO:0006412">
    <property type="term" value="P:translation"/>
    <property type="evidence" value="ECO:0007669"/>
    <property type="project" value="UniProtKB-UniRule"/>
</dbReference>
<evidence type="ECO:0000256" key="5">
    <source>
        <dbReference type="HAMAP-Rule" id="MF_01333"/>
    </source>
</evidence>
<evidence type="ECO:0000256" key="3">
    <source>
        <dbReference type="ARBA" id="ARBA00023274"/>
    </source>
</evidence>
<dbReference type="Pfam" id="PF00281">
    <property type="entry name" value="Ribosomal_L5"/>
    <property type="match status" value="1"/>
</dbReference>
<comment type="caution">
    <text evidence="9">The sequence shown here is derived from an EMBL/GenBank/DDBJ whole genome shotgun (WGS) entry which is preliminary data.</text>
</comment>
<comment type="subunit">
    <text evidence="5">Part of the 50S ribosomal subunit; part of the 5S rRNA/L5/L18/L25 subcomplex. Contacts the 5S rRNA and the P site tRNA. Forms a bridge to the 30S subunit in the 70S ribosome.</text>
</comment>
<keyword evidence="2 5" id="KW-0689">Ribosomal protein</keyword>
<sequence length="179" mass="19874">MKTIKEKENKAFELLKSKFGYKNKMAAPHLTKVVINSGTGSALQKDKNRNDLVMDRLAKITGQKGASRAAKKSIAGFKLRQGEPIGVVVTLRGKKMYGFLDKFLNIALPRTKDFRGIDRKTVDNIGNLTIGIREHTIFPETSDEELKDVFGMAITIVTTAKSKAEALAFFELLGIPFKK</sequence>
<dbReference type="GO" id="GO:0019843">
    <property type="term" value="F:rRNA binding"/>
    <property type="evidence" value="ECO:0007669"/>
    <property type="project" value="UniProtKB-UniRule"/>
</dbReference>
<evidence type="ECO:0000256" key="6">
    <source>
        <dbReference type="RuleBase" id="RU003930"/>
    </source>
</evidence>
<evidence type="ECO:0000256" key="2">
    <source>
        <dbReference type="ARBA" id="ARBA00022980"/>
    </source>
</evidence>
<name>A0A1F6VLX8_9BACT</name>
<accession>A0A1F6VLX8</accession>
<dbReference type="HAMAP" id="MF_01333_B">
    <property type="entry name" value="Ribosomal_uL5_B"/>
    <property type="match status" value="1"/>
</dbReference>
<dbReference type="GO" id="GO:1990904">
    <property type="term" value="C:ribonucleoprotein complex"/>
    <property type="evidence" value="ECO:0007669"/>
    <property type="project" value="UniProtKB-KW"/>
</dbReference>
<dbReference type="EMBL" id="MFTT01000002">
    <property type="protein sequence ID" value="OGI70618.1"/>
    <property type="molecule type" value="Genomic_DNA"/>
</dbReference>
<dbReference type="InterPro" id="IPR002132">
    <property type="entry name" value="Ribosomal_uL5"/>
</dbReference>
<dbReference type="InterPro" id="IPR020930">
    <property type="entry name" value="Ribosomal_uL5_bac-type"/>
</dbReference>
<gene>
    <name evidence="5" type="primary">rplE</name>
    <name evidence="9" type="ORF">A2824_00400</name>
</gene>
<dbReference type="InterPro" id="IPR022803">
    <property type="entry name" value="Ribosomal_uL5_dom_sf"/>
</dbReference>
<evidence type="ECO:0000313" key="10">
    <source>
        <dbReference type="Proteomes" id="UP000178059"/>
    </source>
</evidence>
<dbReference type="InterPro" id="IPR031310">
    <property type="entry name" value="Ribosomal_uL5_N"/>
</dbReference>
<keyword evidence="5" id="KW-0820">tRNA-binding</keyword>
<dbReference type="Proteomes" id="UP000178059">
    <property type="component" value="Unassembled WGS sequence"/>
</dbReference>
<dbReference type="Gene3D" id="3.30.1440.10">
    <property type="match status" value="1"/>
</dbReference>
<evidence type="ECO:0000259" key="8">
    <source>
        <dbReference type="Pfam" id="PF00673"/>
    </source>
</evidence>
<keyword evidence="5" id="KW-0694">RNA-binding</keyword>
<evidence type="ECO:0000313" key="9">
    <source>
        <dbReference type="EMBL" id="OGI70618.1"/>
    </source>
</evidence>
<comment type="similarity">
    <text evidence="1 5 6">Belongs to the universal ribosomal protein uL5 family.</text>
</comment>
<protein>
    <recommendedName>
        <fullName evidence="4 5">Large ribosomal subunit protein uL5</fullName>
    </recommendedName>
</protein>
<dbReference type="GO" id="GO:0000049">
    <property type="term" value="F:tRNA binding"/>
    <property type="evidence" value="ECO:0007669"/>
    <property type="project" value="UniProtKB-UniRule"/>
</dbReference>
<dbReference type="GO" id="GO:0005840">
    <property type="term" value="C:ribosome"/>
    <property type="evidence" value="ECO:0007669"/>
    <property type="project" value="UniProtKB-KW"/>
</dbReference>
<dbReference type="PIRSF" id="PIRSF002161">
    <property type="entry name" value="Ribosomal_L5"/>
    <property type="match status" value="1"/>
</dbReference>
<dbReference type="InterPro" id="IPR031309">
    <property type="entry name" value="Ribosomal_uL5_C"/>
</dbReference>
<organism evidence="9 10">
    <name type="scientific">Candidatus Nomurabacteria bacterium RIFCSPHIGHO2_01_FULL_42_16</name>
    <dbReference type="NCBI Taxonomy" id="1801743"/>
    <lineage>
        <taxon>Bacteria</taxon>
        <taxon>Candidatus Nomuraibacteriota</taxon>
    </lineage>
</organism>
<dbReference type="AlphaFoldDB" id="A0A1F6VLX8"/>
<evidence type="ECO:0000259" key="7">
    <source>
        <dbReference type="Pfam" id="PF00281"/>
    </source>
</evidence>
<keyword evidence="5" id="KW-0699">rRNA-binding</keyword>
<dbReference type="FunFam" id="3.30.1440.10:FF:000001">
    <property type="entry name" value="50S ribosomal protein L5"/>
    <property type="match status" value="1"/>
</dbReference>
<feature type="domain" description="Large ribosomal subunit protein uL5 N-terminal" evidence="7">
    <location>
        <begin position="23"/>
        <end position="80"/>
    </location>
</feature>
<reference evidence="9 10" key="1">
    <citation type="journal article" date="2016" name="Nat. Commun.">
        <title>Thousands of microbial genomes shed light on interconnected biogeochemical processes in an aquifer system.</title>
        <authorList>
            <person name="Anantharaman K."/>
            <person name="Brown C.T."/>
            <person name="Hug L.A."/>
            <person name="Sharon I."/>
            <person name="Castelle C.J."/>
            <person name="Probst A.J."/>
            <person name="Thomas B.C."/>
            <person name="Singh A."/>
            <person name="Wilkins M.J."/>
            <person name="Karaoz U."/>
            <person name="Brodie E.L."/>
            <person name="Williams K.H."/>
            <person name="Hubbard S.S."/>
            <person name="Banfield J.F."/>
        </authorList>
    </citation>
    <scope>NUCLEOTIDE SEQUENCE [LARGE SCALE GENOMIC DNA]</scope>
</reference>
<proteinExistence type="inferred from homology"/>
<dbReference type="NCBIfam" id="NF000585">
    <property type="entry name" value="PRK00010.1"/>
    <property type="match status" value="1"/>
</dbReference>
<dbReference type="STRING" id="1801743.A2824_00400"/>
<dbReference type="Pfam" id="PF00673">
    <property type="entry name" value="Ribosomal_L5_C"/>
    <property type="match status" value="1"/>
</dbReference>
<dbReference type="PANTHER" id="PTHR11994">
    <property type="entry name" value="60S RIBOSOMAL PROTEIN L11-RELATED"/>
    <property type="match status" value="1"/>
</dbReference>
<evidence type="ECO:0000256" key="1">
    <source>
        <dbReference type="ARBA" id="ARBA00008553"/>
    </source>
</evidence>
<comment type="function">
    <text evidence="5">This is 1 of the proteins that bind and probably mediate the attachment of the 5S RNA into the large ribosomal subunit, where it forms part of the central protuberance. In the 70S ribosome it contacts protein S13 of the 30S subunit (bridge B1b), connecting the 2 subunits; this bridge is implicated in subunit movement. Contacts the P site tRNA; the 5S rRNA and some of its associated proteins might help stabilize positioning of ribosome-bound tRNAs.</text>
</comment>
<evidence type="ECO:0000256" key="4">
    <source>
        <dbReference type="ARBA" id="ARBA00035245"/>
    </source>
</evidence>
<keyword evidence="3 5" id="KW-0687">Ribonucleoprotein</keyword>
<dbReference type="GO" id="GO:0003735">
    <property type="term" value="F:structural constituent of ribosome"/>
    <property type="evidence" value="ECO:0007669"/>
    <property type="project" value="InterPro"/>
</dbReference>
<feature type="domain" description="Large ribosomal subunit protein uL5 C-terminal" evidence="8">
    <location>
        <begin position="84"/>
        <end position="177"/>
    </location>
</feature>
<dbReference type="SUPFAM" id="SSF55282">
    <property type="entry name" value="RL5-like"/>
    <property type="match status" value="1"/>
</dbReference>